<accession>A0A512C480</accession>
<keyword evidence="4" id="KW-1185">Reference proteome</keyword>
<dbReference type="EMBL" id="BJYU01000294">
    <property type="protein sequence ID" value="GEO19009.1"/>
    <property type="molecule type" value="Genomic_DNA"/>
</dbReference>
<gene>
    <name evidence="3" type="ORF">MAE02_67050</name>
</gene>
<evidence type="ECO:0000256" key="1">
    <source>
        <dbReference type="SAM" id="MobiDB-lite"/>
    </source>
</evidence>
<dbReference type="RefSeq" id="WP_147023296.1">
    <property type="nucleotide sequence ID" value="NZ_BJYU01000294.1"/>
</dbReference>
<evidence type="ECO:0000313" key="4">
    <source>
        <dbReference type="Proteomes" id="UP000321085"/>
    </source>
</evidence>
<dbReference type="AlphaFoldDB" id="A0A512C480"/>
<sequence>MTFESHGGFKPDNERLMSITVPNPPLAGVVGEQLRAMYDGLLTEPLPERLLSLLRSFDDTDDPQLTRGDLPDGTED</sequence>
<proteinExistence type="predicted"/>
<organism evidence="3 4">
    <name type="scientific">Microvirga aerophila</name>
    <dbReference type="NCBI Taxonomy" id="670291"/>
    <lineage>
        <taxon>Bacteria</taxon>
        <taxon>Pseudomonadati</taxon>
        <taxon>Pseudomonadota</taxon>
        <taxon>Alphaproteobacteria</taxon>
        <taxon>Hyphomicrobiales</taxon>
        <taxon>Methylobacteriaceae</taxon>
        <taxon>Microvirga</taxon>
    </lineage>
</organism>
<comment type="caution">
    <text evidence="3">The sequence shown here is derived from an EMBL/GenBank/DDBJ whole genome shotgun (WGS) entry which is preliminary data.</text>
</comment>
<evidence type="ECO:0000313" key="3">
    <source>
        <dbReference type="EMBL" id="GEO19009.1"/>
    </source>
</evidence>
<feature type="domain" description="Anti-sigma factor NepR" evidence="2">
    <location>
        <begin position="30"/>
        <end position="59"/>
    </location>
</feature>
<dbReference type="Pfam" id="PF18557">
    <property type="entry name" value="NepR"/>
    <property type="match status" value="1"/>
</dbReference>
<protein>
    <recommendedName>
        <fullName evidence="2">Anti-sigma factor NepR domain-containing protein</fullName>
    </recommendedName>
</protein>
<reference evidence="3 4" key="1">
    <citation type="submission" date="2019-07" db="EMBL/GenBank/DDBJ databases">
        <title>Whole genome shotgun sequence of Microvirga aerophila NBRC 106136.</title>
        <authorList>
            <person name="Hosoyama A."/>
            <person name="Uohara A."/>
            <person name="Ohji S."/>
            <person name="Ichikawa N."/>
        </authorList>
    </citation>
    <scope>NUCLEOTIDE SEQUENCE [LARGE SCALE GENOMIC DNA]</scope>
    <source>
        <strain evidence="3 4">NBRC 106136</strain>
    </source>
</reference>
<name>A0A512C480_9HYPH</name>
<feature type="region of interest" description="Disordered" evidence="1">
    <location>
        <begin position="55"/>
        <end position="76"/>
    </location>
</feature>
<evidence type="ECO:0000259" key="2">
    <source>
        <dbReference type="Pfam" id="PF18557"/>
    </source>
</evidence>
<dbReference type="InterPro" id="IPR041649">
    <property type="entry name" value="NepR"/>
</dbReference>
<dbReference type="Proteomes" id="UP000321085">
    <property type="component" value="Unassembled WGS sequence"/>
</dbReference>